<dbReference type="OrthoDB" id="7551839at2759"/>
<reference evidence="1 2" key="1">
    <citation type="submission" date="2020-08" db="EMBL/GenBank/DDBJ databases">
        <title>Aphidius gifuensis genome sequencing and assembly.</title>
        <authorList>
            <person name="Du Z."/>
        </authorList>
    </citation>
    <scope>NUCLEOTIDE SEQUENCE [LARGE SCALE GENOMIC DNA]</scope>
    <source>
        <strain evidence="1">YNYX2018</strain>
        <tissue evidence="1">Adults</tissue>
    </source>
</reference>
<accession>A0A835CTX4</accession>
<evidence type="ECO:0000313" key="2">
    <source>
        <dbReference type="Proteomes" id="UP000639338"/>
    </source>
</evidence>
<gene>
    <name evidence="1" type="ORF">HCN44_010348</name>
</gene>
<dbReference type="Proteomes" id="UP000639338">
    <property type="component" value="Unassembled WGS sequence"/>
</dbReference>
<name>A0A835CTX4_APHGI</name>
<organism evidence="1 2">
    <name type="scientific">Aphidius gifuensis</name>
    <name type="common">Parasitoid wasp</name>
    <dbReference type="NCBI Taxonomy" id="684658"/>
    <lineage>
        <taxon>Eukaryota</taxon>
        <taxon>Metazoa</taxon>
        <taxon>Ecdysozoa</taxon>
        <taxon>Arthropoda</taxon>
        <taxon>Hexapoda</taxon>
        <taxon>Insecta</taxon>
        <taxon>Pterygota</taxon>
        <taxon>Neoptera</taxon>
        <taxon>Endopterygota</taxon>
        <taxon>Hymenoptera</taxon>
        <taxon>Apocrita</taxon>
        <taxon>Ichneumonoidea</taxon>
        <taxon>Braconidae</taxon>
        <taxon>Aphidiinae</taxon>
        <taxon>Aphidius</taxon>
    </lineage>
</organism>
<keyword evidence="2" id="KW-1185">Reference proteome</keyword>
<dbReference type="AlphaFoldDB" id="A0A835CTX4"/>
<evidence type="ECO:0000313" key="1">
    <source>
        <dbReference type="EMBL" id="KAF7993753.1"/>
    </source>
</evidence>
<proteinExistence type="predicted"/>
<sequence>MLTGRHQRFLCEKILDIEIRAYPDLLITPKRFIELTGMIKELFPTESEQTYYIPYTPATANSKKVGAKGKFVEIYQQYRGIAIECGVTYKKKGAKSKSVNNTGVVRLGRLDDVSEEPDDDCKEKLELLHTSIDPPEVVKHYWTVTSRVRIKELVTNQRLETFDYYSQYPALAHKNLGVDLINIDFEAIYPDKASLLSEKYTLFEKQILSYYSRIKKKTNEVKELLNTLNSNSSKDSRVTIIFLLLTTLCPVPVVRLSKENSLRPERKDIVRNFILHVKNETNDLKEKIDIRANYLNKYGLSAQPIIIVVGHSLENIVKSFVFINGIQYEVPSTLRAIDTVFKSFFSLQLDYPKVACNIWRIIQEKFYEIRVSSDTPLSPAISNILNLLNNSLA</sequence>
<protein>
    <submittedName>
        <fullName evidence="1">Uncharacterized protein</fullName>
    </submittedName>
</protein>
<dbReference type="EMBL" id="JACMRX010000003">
    <property type="protein sequence ID" value="KAF7993753.1"/>
    <property type="molecule type" value="Genomic_DNA"/>
</dbReference>
<comment type="caution">
    <text evidence="1">The sequence shown here is derived from an EMBL/GenBank/DDBJ whole genome shotgun (WGS) entry which is preliminary data.</text>
</comment>